<dbReference type="AlphaFoldDB" id="M0NG87"/>
<accession>M0NG87</accession>
<dbReference type="STRING" id="1227457.C451_01653"/>
<dbReference type="eggNOG" id="arCOG11784">
    <property type="taxonomic scope" value="Archaea"/>
</dbReference>
<protein>
    <submittedName>
        <fullName evidence="4">Extracellular solute-binding protein, family 7</fullName>
    </submittedName>
</protein>
<organism evidence="4 5">
    <name type="scientific">Halococcus thailandensis JCM 13552</name>
    <dbReference type="NCBI Taxonomy" id="1227457"/>
    <lineage>
        <taxon>Archaea</taxon>
        <taxon>Methanobacteriati</taxon>
        <taxon>Methanobacteriota</taxon>
        <taxon>Stenosarchaea group</taxon>
        <taxon>Halobacteria</taxon>
        <taxon>Halobacteriales</taxon>
        <taxon>Halococcaceae</taxon>
        <taxon>Halococcus</taxon>
    </lineage>
</organism>
<dbReference type="InterPro" id="IPR018389">
    <property type="entry name" value="DctP_fam"/>
</dbReference>
<keyword evidence="5" id="KW-1185">Reference proteome</keyword>
<dbReference type="PANTHER" id="PTHR33376">
    <property type="match status" value="1"/>
</dbReference>
<evidence type="ECO:0000256" key="2">
    <source>
        <dbReference type="ARBA" id="ARBA00022448"/>
    </source>
</evidence>
<dbReference type="PANTHER" id="PTHR33376:SF7">
    <property type="entry name" value="C4-DICARBOXYLATE-BINDING PROTEIN DCTB"/>
    <property type="match status" value="1"/>
</dbReference>
<proteinExistence type="inferred from homology"/>
<gene>
    <name evidence="4" type="ORF">C451_01653</name>
</gene>
<name>M0NG87_9EURY</name>
<dbReference type="EMBL" id="AOMF01000033">
    <property type="protein sequence ID" value="EMA56543.1"/>
    <property type="molecule type" value="Genomic_DNA"/>
</dbReference>
<reference evidence="4 5" key="1">
    <citation type="journal article" date="2014" name="PLoS Genet.">
        <title>Phylogenetically driven sequencing of extremely halophilic archaea reveals strategies for static and dynamic osmo-response.</title>
        <authorList>
            <person name="Becker E.A."/>
            <person name="Seitzer P.M."/>
            <person name="Tritt A."/>
            <person name="Larsen D."/>
            <person name="Krusor M."/>
            <person name="Yao A.I."/>
            <person name="Wu D."/>
            <person name="Madern D."/>
            <person name="Eisen J.A."/>
            <person name="Darling A.E."/>
            <person name="Facciotti M.T."/>
        </authorList>
    </citation>
    <scope>NUCLEOTIDE SEQUENCE [LARGE SCALE GENOMIC DNA]</scope>
    <source>
        <strain evidence="4 5">JCM 13552</strain>
    </source>
</reference>
<comment type="similarity">
    <text evidence="1">Belongs to the bacterial solute-binding protein 7 family.</text>
</comment>
<dbReference type="PATRIC" id="fig|1227457.3.peg.291"/>
<evidence type="ECO:0000256" key="1">
    <source>
        <dbReference type="ARBA" id="ARBA00009023"/>
    </source>
</evidence>
<sequence length="260" mass="29059">MTYTLFNEAIWNEYWVPFAKKYNIIPFAASVPYFRQIFIGVDAPVPKNARIPSDIQGLEIRRTFSRVPSISIDEWGAVPVNLSWGDTLQGLRTGVVSGLETGSAALIAYGMAEATSQAIINNWGFGHSVLWARVDFLKELSEKNQRVVADTTRTLTEEATHLADEVANKRAGIASSPPEGSGFAKNDVQVNTLSENERQQWREPVDPMKNPTLYQKNQREVAALGAEGIYDRIWATARQSPESSSDITIDSWWDDHLDKI</sequence>
<dbReference type="InterPro" id="IPR038404">
    <property type="entry name" value="TRAP_DctP_sf"/>
</dbReference>
<evidence type="ECO:0000256" key="3">
    <source>
        <dbReference type="ARBA" id="ARBA00022729"/>
    </source>
</evidence>
<keyword evidence="3" id="KW-0732">Signal</keyword>
<dbReference type="Pfam" id="PF03480">
    <property type="entry name" value="DctP"/>
    <property type="match status" value="1"/>
</dbReference>
<dbReference type="GO" id="GO:0055085">
    <property type="term" value="P:transmembrane transport"/>
    <property type="evidence" value="ECO:0007669"/>
    <property type="project" value="InterPro"/>
</dbReference>
<evidence type="ECO:0000313" key="5">
    <source>
        <dbReference type="Proteomes" id="UP000011680"/>
    </source>
</evidence>
<dbReference type="Gene3D" id="3.40.190.170">
    <property type="entry name" value="Bacterial extracellular solute-binding protein, family 7"/>
    <property type="match status" value="1"/>
</dbReference>
<dbReference type="Proteomes" id="UP000011680">
    <property type="component" value="Unassembled WGS sequence"/>
</dbReference>
<evidence type="ECO:0000313" key="4">
    <source>
        <dbReference type="EMBL" id="EMA56543.1"/>
    </source>
</evidence>
<comment type="caution">
    <text evidence="4">The sequence shown here is derived from an EMBL/GenBank/DDBJ whole genome shotgun (WGS) entry which is preliminary data.</text>
</comment>
<keyword evidence="2" id="KW-0813">Transport</keyword>